<accession>A0ABM8Z4A3</accession>
<dbReference type="InterPro" id="IPR032239">
    <property type="entry name" value="Cas9-BH"/>
</dbReference>
<keyword evidence="4" id="KW-1185">Reference proteome</keyword>
<reference evidence="3 4" key="1">
    <citation type="submission" date="2021-11" db="EMBL/GenBank/DDBJ databases">
        <authorList>
            <person name="Depoorter E."/>
        </authorList>
    </citation>
    <scope>NUCLEOTIDE SEQUENCE [LARGE SCALE GENOMIC DNA]</scope>
    <source>
        <strain evidence="3 4">LMG 24289</strain>
    </source>
</reference>
<dbReference type="Pfam" id="PF16592">
    <property type="entry name" value="Cas9_REC"/>
    <property type="match status" value="1"/>
</dbReference>
<gene>
    <name evidence="3" type="primary">cas9-2</name>
    <name evidence="3" type="ORF">WFA24289_00452</name>
</gene>
<sequence>MGYNVGLDIGVASVGWSVVDDHNRLVRKKGKNLIGVRLFESATTAADRRTYRTTRRRLARRHWRLGLLNELFAPALAQTGDTEFLHRLQYSWVHPDDAANHNNWYQGSLFGNNDADKAFYQKYPTIYHLRAALMQDPKQHDLREVYLAIHHLMKYRGNFLMNAAELNLAAVFDVQAFGEALQMLDPEYVINNPNQLVASLVDTKLNRTARVEAARELVNIDKRVAKEIFNALVGLNVNAANLFGRKVVGDEAKPWKFNMNNADIDEKLAIVSDLLNDADLSSVLYSLKDAFDGLTLQMLLKGKPSLSAAMVAGYEAHKQNWAYIKAHGRTRENKVAVNAAHKQLLSDNPDEHAKGLKAMLAALDGVVPADVLADFELADNSDNFLPRQRTKANGTIPVQLHAEELKAIIANQSQYYPFLQDTYVDEKGIAQNKLMGLLKFRVPYYVGPMVVGQNAKGRDQANHWMVRKSAAAITPWNFKQVIDTDESAKKFINAMISTDTYLFGEPALAKHTPTYEKYNVLQELNNVRLNGKRLDVSFKQAIFDEVFTENSKVKLEDVAAFLMSKYGLKGELSGLANSENKFNSNLFLRKNIRLNVDITTILSTYKYIWGHLGTWDYSFNNSMVFSLSLISRSFSKWA</sequence>
<dbReference type="InterPro" id="IPR032240">
    <property type="entry name" value="Cas9_REC"/>
</dbReference>
<protein>
    <submittedName>
        <fullName evidence="3">CRISPR-associated endonuclease Cas9 2</fullName>
        <ecNumber evidence="3">3.1.-.-</ecNumber>
    </submittedName>
</protein>
<feature type="domain" description="CRISPR-associated endonuclease Cas9 bridge helix" evidence="2">
    <location>
        <begin position="48"/>
        <end position="75"/>
    </location>
</feature>
<dbReference type="EMBL" id="CAKKNS010000001">
    <property type="protein sequence ID" value="CAH0416153.1"/>
    <property type="molecule type" value="Genomic_DNA"/>
</dbReference>
<keyword evidence="3" id="KW-0540">Nuclease</keyword>
<dbReference type="Pfam" id="PF16593">
    <property type="entry name" value="Cas9-BH"/>
    <property type="match status" value="1"/>
</dbReference>
<proteinExistence type="predicted"/>
<organism evidence="3 4">
    <name type="scientific">Periweissella fabaria</name>
    <dbReference type="NCBI Taxonomy" id="546157"/>
    <lineage>
        <taxon>Bacteria</taxon>
        <taxon>Bacillati</taxon>
        <taxon>Bacillota</taxon>
        <taxon>Bacilli</taxon>
        <taxon>Lactobacillales</taxon>
        <taxon>Lactobacillaceae</taxon>
        <taxon>Periweissella</taxon>
    </lineage>
</organism>
<evidence type="ECO:0000313" key="3">
    <source>
        <dbReference type="EMBL" id="CAH0416153.1"/>
    </source>
</evidence>
<dbReference type="RefSeq" id="WP_230096212.1">
    <property type="nucleotide sequence ID" value="NZ_CAKKNS010000001.1"/>
</dbReference>
<evidence type="ECO:0000259" key="2">
    <source>
        <dbReference type="Pfam" id="PF16593"/>
    </source>
</evidence>
<dbReference type="EC" id="3.1.-.-" evidence="3"/>
<dbReference type="NCBIfam" id="TIGR01865">
    <property type="entry name" value="cas_Csn1"/>
    <property type="match status" value="1"/>
</dbReference>
<comment type="caution">
    <text evidence="3">The sequence shown here is derived from an EMBL/GenBank/DDBJ whole genome shotgun (WGS) entry which is preliminary data.</text>
</comment>
<dbReference type="Proteomes" id="UP000789707">
    <property type="component" value="Unassembled WGS sequence"/>
</dbReference>
<dbReference type="GO" id="GO:0016787">
    <property type="term" value="F:hydrolase activity"/>
    <property type="evidence" value="ECO:0007669"/>
    <property type="project" value="UniProtKB-KW"/>
</dbReference>
<name>A0ABM8Z4A3_9LACO</name>
<feature type="domain" description="CRISPR-associated endonuclease Cas9 REC lobe" evidence="1">
    <location>
        <begin position="197"/>
        <end position="586"/>
    </location>
</feature>
<dbReference type="InterPro" id="IPR028629">
    <property type="entry name" value="Cas9"/>
</dbReference>
<keyword evidence="3" id="KW-0378">Hydrolase</keyword>
<evidence type="ECO:0000259" key="1">
    <source>
        <dbReference type="Pfam" id="PF16592"/>
    </source>
</evidence>
<dbReference type="GO" id="GO:0004519">
    <property type="term" value="F:endonuclease activity"/>
    <property type="evidence" value="ECO:0007669"/>
    <property type="project" value="UniProtKB-KW"/>
</dbReference>
<keyword evidence="3" id="KW-0255">Endonuclease</keyword>
<evidence type="ECO:0000313" key="4">
    <source>
        <dbReference type="Proteomes" id="UP000789707"/>
    </source>
</evidence>